<feature type="compositionally biased region" description="Polar residues" evidence="2">
    <location>
        <begin position="33"/>
        <end position="44"/>
    </location>
</feature>
<feature type="region of interest" description="Disordered" evidence="2">
    <location>
        <begin position="227"/>
        <end position="298"/>
    </location>
</feature>
<dbReference type="AlphaFoldDB" id="A0AAD4NHV6"/>
<evidence type="ECO:0000256" key="2">
    <source>
        <dbReference type="SAM" id="MobiDB-lite"/>
    </source>
</evidence>
<comment type="caution">
    <text evidence="4">The sequence shown here is derived from an EMBL/GenBank/DDBJ whole genome shotgun (WGS) entry which is preliminary data.</text>
</comment>
<dbReference type="SMART" id="SM00239">
    <property type="entry name" value="C2"/>
    <property type="match status" value="1"/>
</dbReference>
<gene>
    <name evidence="4" type="ORF">DdX_02703</name>
</gene>
<keyword evidence="5" id="KW-1185">Reference proteome</keyword>
<feature type="region of interest" description="Disordered" evidence="2">
    <location>
        <begin position="109"/>
        <end position="138"/>
    </location>
</feature>
<dbReference type="InterPro" id="IPR035892">
    <property type="entry name" value="C2_domain_sf"/>
</dbReference>
<feature type="domain" description="C2" evidence="3">
    <location>
        <begin position="619"/>
        <end position="752"/>
    </location>
</feature>
<organism evidence="4 5">
    <name type="scientific">Ditylenchus destructor</name>
    <dbReference type="NCBI Taxonomy" id="166010"/>
    <lineage>
        <taxon>Eukaryota</taxon>
        <taxon>Metazoa</taxon>
        <taxon>Ecdysozoa</taxon>
        <taxon>Nematoda</taxon>
        <taxon>Chromadorea</taxon>
        <taxon>Rhabditida</taxon>
        <taxon>Tylenchina</taxon>
        <taxon>Tylenchomorpha</taxon>
        <taxon>Sphaerularioidea</taxon>
        <taxon>Anguinidae</taxon>
        <taxon>Anguininae</taxon>
        <taxon>Ditylenchus</taxon>
    </lineage>
</organism>
<proteinExistence type="inferred from homology"/>
<comment type="similarity">
    <text evidence="1">Belongs to the CC2D1 family.</text>
</comment>
<name>A0AAD4NHV6_9BILA</name>
<dbReference type="GO" id="GO:0001227">
    <property type="term" value="F:DNA-binding transcription repressor activity, RNA polymerase II-specific"/>
    <property type="evidence" value="ECO:0007669"/>
    <property type="project" value="InterPro"/>
</dbReference>
<dbReference type="PROSITE" id="PS50004">
    <property type="entry name" value="C2"/>
    <property type="match status" value="1"/>
</dbReference>
<dbReference type="SMART" id="SM00685">
    <property type="entry name" value="DM14"/>
    <property type="match status" value="3"/>
</dbReference>
<dbReference type="PANTHER" id="PTHR13076:SF9">
    <property type="entry name" value="COILED-COIL AND C2 DOMAIN-CONTAINING PROTEIN 1-LIKE"/>
    <property type="match status" value="1"/>
</dbReference>
<protein>
    <submittedName>
        <fullName evidence="4">Coiled-coil and C2 domain-containing protein 1A</fullName>
    </submittedName>
</protein>
<evidence type="ECO:0000256" key="1">
    <source>
        <dbReference type="ARBA" id="ARBA00010672"/>
    </source>
</evidence>
<evidence type="ECO:0000313" key="5">
    <source>
        <dbReference type="Proteomes" id="UP001201812"/>
    </source>
</evidence>
<dbReference type="InterPro" id="IPR039725">
    <property type="entry name" value="CC2D1A/B"/>
</dbReference>
<accession>A0AAD4NHV6</accession>
<dbReference type="EMBL" id="JAKKPZ010000002">
    <property type="protein sequence ID" value="KAI1726010.1"/>
    <property type="molecule type" value="Genomic_DNA"/>
</dbReference>
<dbReference type="Pfam" id="PF21528">
    <property type="entry name" value="CC2D1A-B_DM14"/>
    <property type="match status" value="2"/>
</dbReference>
<sequence>MENLFATDQIAYGDVENDEELLEELYRLENEGKSSSSKAQPNQHSGEKRKAAVQPSSHHVPANLLNSDLGDDNEIDDDVDLDDENLLSELNELVGVEEDEFQNNLTEEEFTAELAPPPLPKRRVSPAPPPSIPQRNHTTQLPEADVRKASMNENWTHVEKPDVLENVLPAVPPRLSTQIKEEPQHDILGTLMQCKAYYEAELATAVRAQDSLKERRIQRTLAKVSDLQKKANRGLPVDPDSIPPFSMLSLQEKPRSVQNESSLNDSVPEEPTPSTRPAPQETAQIMTTDDSCAKNEVSKQAENILRRRRDLYMANAVAAKEAKDKTEAAAALNFVKMFQEAIDAVKGGAQLTMDDLKEIPPSPPPYKKPNVPQNLLEDLEAREKKFKELAAQFKESGDDSKSRMQGRLLTQIQTAIVKYKKGQPLNLEALPTPIGFKPLGSSDYGYSTNAPESSKNKVDAKADKEVSVPKVILNAEQSKQAKELITRQVQYKRAAMDAKNKGDMAAAMEFLKKAKSLDEAIKAIKSGVPTKTSEMPRKSTDSQKIISVSSRTGTTGISATLEKELLKQVTLCDKSITQFRQLGDAKSATFYEKLLVGTKEDVNRLQQALIEGTTTPQYQLLDISIPILDSNTSIPENALELKIKNIEKLKLPDGWTPPDCAIFVTYNFPFPHENHQLGRTSTVKGTDNPEFSDVLHLDINRKSRQLLRLIKRMPLKLEVYQKGSFFRSDKMWAHADVPLSDLESSATVEKQVDLLEGRRKTGGTIKIELRTSRPLGEGHPTSTVKRKWVKLT</sequence>
<dbReference type="SUPFAM" id="SSF49562">
    <property type="entry name" value="C2 domain (Calcium/lipid-binding domain, CaLB)"/>
    <property type="match status" value="1"/>
</dbReference>
<dbReference type="InterPro" id="IPR006608">
    <property type="entry name" value="CC2D1A/B_DM14"/>
</dbReference>
<feature type="compositionally biased region" description="Acidic residues" evidence="2">
    <location>
        <begin position="69"/>
        <end position="79"/>
    </location>
</feature>
<feature type="region of interest" description="Disordered" evidence="2">
    <location>
        <begin position="27"/>
        <end position="79"/>
    </location>
</feature>
<dbReference type="Gene3D" id="2.60.40.150">
    <property type="entry name" value="C2 domain"/>
    <property type="match status" value="1"/>
</dbReference>
<evidence type="ECO:0000259" key="3">
    <source>
        <dbReference type="PROSITE" id="PS50004"/>
    </source>
</evidence>
<dbReference type="InterPro" id="IPR000008">
    <property type="entry name" value="C2_dom"/>
</dbReference>
<dbReference type="PANTHER" id="PTHR13076">
    <property type="entry name" value="COILED-COIL AND C2 DOMAIN-CONTAINING PROTEIN 1-LIKE"/>
    <property type="match status" value="1"/>
</dbReference>
<dbReference type="Pfam" id="PF00168">
    <property type="entry name" value="C2"/>
    <property type="match status" value="1"/>
</dbReference>
<reference evidence="4" key="1">
    <citation type="submission" date="2022-01" db="EMBL/GenBank/DDBJ databases">
        <title>Genome Sequence Resource for Two Populations of Ditylenchus destructor, the Migratory Endoparasitic Phytonematode.</title>
        <authorList>
            <person name="Zhang H."/>
            <person name="Lin R."/>
            <person name="Xie B."/>
        </authorList>
    </citation>
    <scope>NUCLEOTIDE SEQUENCE</scope>
    <source>
        <strain evidence="4">BazhouSP</strain>
    </source>
</reference>
<feature type="compositionally biased region" description="Polar residues" evidence="2">
    <location>
        <begin position="277"/>
        <end position="290"/>
    </location>
</feature>
<feature type="compositionally biased region" description="Polar residues" evidence="2">
    <location>
        <begin position="256"/>
        <end position="265"/>
    </location>
</feature>
<dbReference type="Proteomes" id="UP001201812">
    <property type="component" value="Unassembled WGS sequence"/>
</dbReference>
<evidence type="ECO:0000313" key="4">
    <source>
        <dbReference type="EMBL" id="KAI1726010.1"/>
    </source>
</evidence>